<feature type="compositionally biased region" description="Polar residues" evidence="1">
    <location>
        <begin position="7"/>
        <end position="20"/>
    </location>
</feature>
<evidence type="ECO:0000256" key="1">
    <source>
        <dbReference type="SAM" id="MobiDB-lite"/>
    </source>
</evidence>
<feature type="region of interest" description="Disordered" evidence="1">
    <location>
        <begin position="1"/>
        <end position="31"/>
    </location>
</feature>
<protein>
    <submittedName>
        <fullName evidence="2">Uncharacterized protein</fullName>
    </submittedName>
</protein>
<accession>A0A7R9DXZ7</accession>
<proteinExistence type="predicted"/>
<feature type="compositionally biased region" description="Basic and acidic residues" evidence="1">
    <location>
        <begin position="22"/>
        <end position="31"/>
    </location>
</feature>
<dbReference type="EMBL" id="OD083575">
    <property type="protein sequence ID" value="CAD7422127.1"/>
    <property type="molecule type" value="Genomic_DNA"/>
</dbReference>
<organism evidence="2">
    <name type="scientific">Timema poppense</name>
    <name type="common">Walking stick</name>
    <dbReference type="NCBI Taxonomy" id="170557"/>
    <lineage>
        <taxon>Eukaryota</taxon>
        <taxon>Metazoa</taxon>
        <taxon>Ecdysozoa</taxon>
        <taxon>Arthropoda</taxon>
        <taxon>Hexapoda</taxon>
        <taxon>Insecta</taxon>
        <taxon>Pterygota</taxon>
        <taxon>Neoptera</taxon>
        <taxon>Polyneoptera</taxon>
        <taxon>Phasmatodea</taxon>
        <taxon>Timematodea</taxon>
        <taxon>Timematoidea</taxon>
        <taxon>Timematidae</taxon>
        <taxon>Timema</taxon>
    </lineage>
</organism>
<evidence type="ECO:0000313" key="2">
    <source>
        <dbReference type="EMBL" id="CAD7422127.1"/>
    </source>
</evidence>
<dbReference type="AlphaFoldDB" id="A0A7R9DXZ7"/>
<reference evidence="2" key="1">
    <citation type="submission" date="2020-11" db="EMBL/GenBank/DDBJ databases">
        <authorList>
            <person name="Tran Van P."/>
        </authorList>
    </citation>
    <scope>NUCLEOTIDE SEQUENCE</scope>
</reference>
<name>A0A7R9DXZ7_TIMPO</name>
<gene>
    <name evidence="2" type="ORF">TPSB3V08_LOCUS15542</name>
</gene>
<sequence>MEEGHEQITSTDTNITTFMNRSFHEEMGGADSRKCLEEKRRIEEIKGGRMVEDGGVLLII</sequence>